<dbReference type="GO" id="GO:0016740">
    <property type="term" value="F:transferase activity"/>
    <property type="evidence" value="ECO:0007669"/>
    <property type="project" value="UniProtKB-KW"/>
</dbReference>
<dbReference type="RefSeq" id="WP_136426797.1">
    <property type="nucleotide sequence ID" value="NZ_SSSM01000003.1"/>
</dbReference>
<dbReference type="SUPFAM" id="SSF110857">
    <property type="entry name" value="Gamma-glutamyl cyclotransferase-like"/>
    <property type="match status" value="1"/>
</dbReference>
<dbReference type="Gene3D" id="3.10.490.10">
    <property type="entry name" value="Gamma-glutamyl cyclotransferase-like"/>
    <property type="match status" value="1"/>
</dbReference>
<gene>
    <name evidence="2" type="ORF">E6C64_06305</name>
</gene>
<dbReference type="Pfam" id="PF06094">
    <property type="entry name" value="GGACT"/>
    <property type="match status" value="1"/>
</dbReference>
<keyword evidence="3" id="KW-1185">Reference proteome</keyword>
<dbReference type="InterPro" id="IPR013024">
    <property type="entry name" value="GGCT-like"/>
</dbReference>
<dbReference type="InterPro" id="IPR036568">
    <property type="entry name" value="GGCT-like_sf"/>
</dbReference>
<keyword evidence="2" id="KW-0808">Transferase</keyword>
<reference evidence="2 3" key="1">
    <citation type="submission" date="2019-04" db="EMBL/GenBank/DDBJ databases">
        <authorList>
            <person name="Jiang L."/>
        </authorList>
    </citation>
    <scope>NUCLEOTIDE SEQUENCE [LARGE SCALE GENOMIC DNA]</scope>
    <source>
        <strain evidence="2 3">YIM 131853</strain>
    </source>
</reference>
<dbReference type="OrthoDB" id="9798388at2"/>
<dbReference type="InterPro" id="IPR009288">
    <property type="entry name" value="AIG2-like_dom"/>
</dbReference>
<dbReference type="Proteomes" id="UP000309133">
    <property type="component" value="Unassembled WGS sequence"/>
</dbReference>
<dbReference type="CDD" id="cd06661">
    <property type="entry name" value="GGCT_like"/>
    <property type="match status" value="1"/>
</dbReference>
<organism evidence="2 3">
    <name type="scientific">Naasia lichenicola</name>
    <dbReference type="NCBI Taxonomy" id="2565933"/>
    <lineage>
        <taxon>Bacteria</taxon>
        <taxon>Bacillati</taxon>
        <taxon>Actinomycetota</taxon>
        <taxon>Actinomycetes</taxon>
        <taxon>Micrococcales</taxon>
        <taxon>Microbacteriaceae</taxon>
        <taxon>Naasia</taxon>
    </lineage>
</organism>
<evidence type="ECO:0000313" key="3">
    <source>
        <dbReference type="Proteomes" id="UP000309133"/>
    </source>
</evidence>
<feature type="domain" description="Gamma-glutamylcyclotransferase AIG2-like" evidence="1">
    <location>
        <begin position="5"/>
        <end position="110"/>
    </location>
</feature>
<proteinExistence type="predicted"/>
<sequence>MTSPIFSFGTLQLAAVQTSLFGRAVPTTPDSLAGWTVGEITILDPEVIAMSGTDRHPALLPGSPDDVVPGAILDVTDDELAAADHYERVSYERISVTLQSGRDAWVYVPRSAPLGG</sequence>
<comment type="caution">
    <text evidence="2">The sequence shown here is derived from an EMBL/GenBank/DDBJ whole genome shotgun (WGS) entry which is preliminary data.</text>
</comment>
<evidence type="ECO:0000259" key="1">
    <source>
        <dbReference type="Pfam" id="PF06094"/>
    </source>
</evidence>
<protein>
    <submittedName>
        <fullName evidence="2">Gamma-glutamylcyclotransferase</fullName>
    </submittedName>
</protein>
<dbReference type="EMBL" id="SSSM01000003">
    <property type="protein sequence ID" value="THG31677.1"/>
    <property type="molecule type" value="Genomic_DNA"/>
</dbReference>
<dbReference type="AlphaFoldDB" id="A0A4V3WTE8"/>
<accession>A0A4V3WTE8</accession>
<evidence type="ECO:0000313" key="2">
    <source>
        <dbReference type="EMBL" id="THG31677.1"/>
    </source>
</evidence>
<name>A0A4V3WTE8_9MICO</name>